<sequence>MHTGTSEEHPAQDENEARAANRTYFHREDGPVDVNNGVAIAIQINEDEDETNSSRGDYPHPRNSSGVVIEMRSRSTVMDGSTGTTNAGVSNRRHSQESPNVIMEVPMAPDTPELSSPHDDNDDTTRVEAKETTPSAKPMLLASEWLILIGEVKTSRGGVSLSLSYIFEKLRFDSIRFVTFPSRLEFSHCILLFPSLRILELPLP</sequence>
<evidence type="ECO:0000313" key="3">
    <source>
        <dbReference type="Proteomes" id="UP001153069"/>
    </source>
</evidence>
<keyword evidence="3" id="KW-1185">Reference proteome</keyword>
<feature type="region of interest" description="Disordered" evidence="1">
    <location>
        <begin position="1"/>
        <end position="134"/>
    </location>
</feature>
<evidence type="ECO:0000256" key="1">
    <source>
        <dbReference type="SAM" id="MobiDB-lite"/>
    </source>
</evidence>
<feature type="compositionally biased region" description="Polar residues" evidence="1">
    <location>
        <begin position="74"/>
        <end position="89"/>
    </location>
</feature>
<feature type="compositionally biased region" description="Basic and acidic residues" evidence="1">
    <location>
        <begin position="1"/>
        <end position="30"/>
    </location>
</feature>
<comment type="caution">
    <text evidence="2">The sequence shown here is derived from an EMBL/GenBank/DDBJ whole genome shotgun (WGS) entry which is preliminary data.</text>
</comment>
<proteinExistence type="predicted"/>
<dbReference type="EMBL" id="CAICTM010000034">
    <property type="protein sequence ID" value="CAB9498247.1"/>
    <property type="molecule type" value="Genomic_DNA"/>
</dbReference>
<evidence type="ECO:0000313" key="2">
    <source>
        <dbReference type="EMBL" id="CAB9498247.1"/>
    </source>
</evidence>
<gene>
    <name evidence="2" type="ORF">SEMRO_34_G021800.1</name>
</gene>
<feature type="compositionally biased region" description="Basic and acidic residues" evidence="1">
    <location>
        <begin position="116"/>
        <end position="131"/>
    </location>
</feature>
<organism evidence="2 3">
    <name type="scientific">Seminavis robusta</name>
    <dbReference type="NCBI Taxonomy" id="568900"/>
    <lineage>
        <taxon>Eukaryota</taxon>
        <taxon>Sar</taxon>
        <taxon>Stramenopiles</taxon>
        <taxon>Ochrophyta</taxon>
        <taxon>Bacillariophyta</taxon>
        <taxon>Bacillariophyceae</taxon>
        <taxon>Bacillariophycidae</taxon>
        <taxon>Naviculales</taxon>
        <taxon>Naviculaceae</taxon>
        <taxon>Seminavis</taxon>
    </lineage>
</organism>
<reference evidence="2" key="1">
    <citation type="submission" date="2020-06" db="EMBL/GenBank/DDBJ databases">
        <authorList>
            <consortium name="Plant Systems Biology data submission"/>
        </authorList>
    </citation>
    <scope>NUCLEOTIDE SEQUENCE</scope>
    <source>
        <strain evidence="2">D6</strain>
    </source>
</reference>
<name>A0A9N8D8E1_9STRA</name>
<accession>A0A9N8D8E1</accession>
<dbReference type="Proteomes" id="UP001153069">
    <property type="component" value="Unassembled WGS sequence"/>
</dbReference>
<dbReference type="AlphaFoldDB" id="A0A9N8D8E1"/>
<protein>
    <submittedName>
        <fullName evidence="2">Uncharacterized protein</fullName>
    </submittedName>
</protein>